<keyword evidence="2" id="KW-1185">Reference proteome</keyword>
<evidence type="ECO:0000313" key="1">
    <source>
        <dbReference type="EMBL" id="GIL80223.1"/>
    </source>
</evidence>
<dbReference type="EMBL" id="BNCP01000017">
    <property type="protein sequence ID" value="GIL80223.1"/>
    <property type="molecule type" value="Genomic_DNA"/>
</dbReference>
<feature type="non-terminal residue" evidence="1">
    <location>
        <position position="1"/>
    </location>
</feature>
<dbReference type="PANTHER" id="PTHR41729">
    <property type="entry name" value="GLUTAMYL-TRNA SYNTHETASE"/>
    <property type="match status" value="1"/>
</dbReference>
<sequence>ILYSLYGLREPEGLGSHCILDDFCDHCKPFCTLAICLVTVLREMFSVGAGSIVMKPQIASFPCARSTSGSALLQRCHGSCTMFTQAAVPYAPADAVAPSAVGSALGPLSASVGGSSHLPHTLAIRRHRQRLSPCQATLDSPEIAVLVDKMLAARPPPGNREQLSKCLALIEEINSKDPSKVEYGGKRYPYRVLFGSWLAGWVEKLDPGAPDELYILARGKNLESWRLVEIKRDDYSPNTAGQKQWEADRKAWLANRLKAVMKEAGYGEASQKLVEDFMLNRDLPDPRDVRLYDVTGPMGTINFRLLELLLMVQTLRDAESLVFLEHTFPRMFEELPADEVLAAVKRELAGASKKCLATALQVPWSSLQRKLLGRALPAPPGWGSVLRELEGVAAASTHPGDWRYRDFDYE</sequence>
<reference evidence="1" key="1">
    <citation type="journal article" date="2021" name="Proc. Natl. Acad. Sci. U.S.A.">
        <title>Three genomes in the algal genus Volvox reveal the fate of a haploid sex-determining region after a transition to homothallism.</title>
        <authorList>
            <person name="Yamamoto K."/>
            <person name="Hamaji T."/>
            <person name="Kawai-Toyooka H."/>
            <person name="Matsuzaki R."/>
            <person name="Takahashi F."/>
            <person name="Nishimura Y."/>
            <person name="Kawachi M."/>
            <person name="Noguchi H."/>
            <person name="Minakuchi Y."/>
            <person name="Umen J.G."/>
            <person name="Toyoda A."/>
            <person name="Nozaki H."/>
        </authorList>
    </citation>
    <scope>NUCLEOTIDE SEQUENCE</scope>
    <source>
        <strain evidence="1">NIES-3786</strain>
    </source>
</reference>
<accession>A0A8J4FKK2</accession>
<protein>
    <submittedName>
        <fullName evidence="1">Uncharacterized protein</fullName>
    </submittedName>
</protein>
<dbReference type="InterPro" id="IPR025255">
    <property type="entry name" value="DUF4202"/>
</dbReference>
<comment type="caution">
    <text evidence="1">The sequence shown here is derived from an EMBL/GenBank/DDBJ whole genome shotgun (WGS) entry which is preliminary data.</text>
</comment>
<gene>
    <name evidence="1" type="ORF">Vretifemale_9401</name>
</gene>
<dbReference type="OrthoDB" id="417697at2759"/>
<organism evidence="1 2">
    <name type="scientific">Volvox reticuliferus</name>
    <dbReference type="NCBI Taxonomy" id="1737510"/>
    <lineage>
        <taxon>Eukaryota</taxon>
        <taxon>Viridiplantae</taxon>
        <taxon>Chlorophyta</taxon>
        <taxon>core chlorophytes</taxon>
        <taxon>Chlorophyceae</taxon>
        <taxon>CS clade</taxon>
        <taxon>Chlamydomonadales</taxon>
        <taxon>Volvocaceae</taxon>
        <taxon>Volvox</taxon>
    </lineage>
</organism>
<dbReference type="Proteomes" id="UP000747110">
    <property type="component" value="Unassembled WGS sequence"/>
</dbReference>
<dbReference type="Pfam" id="PF13875">
    <property type="entry name" value="DUF4202"/>
    <property type="match status" value="1"/>
</dbReference>
<dbReference type="AlphaFoldDB" id="A0A8J4FKK2"/>
<name>A0A8J4FKK2_9CHLO</name>
<proteinExistence type="predicted"/>
<dbReference type="PANTHER" id="PTHR41729:SF1">
    <property type="entry name" value="GLUTAMYL-TRNA SYNTHETASE"/>
    <property type="match status" value="1"/>
</dbReference>
<evidence type="ECO:0000313" key="2">
    <source>
        <dbReference type="Proteomes" id="UP000747110"/>
    </source>
</evidence>